<dbReference type="SUPFAM" id="SSF57701">
    <property type="entry name" value="Zn2/Cys6 DNA-binding domain"/>
    <property type="match status" value="1"/>
</dbReference>
<evidence type="ECO:0000256" key="2">
    <source>
        <dbReference type="ARBA" id="ARBA00023242"/>
    </source>
</evidence>
<name>A0A4Q4M469_9PLEO</name>
<dbReference type="EMBL" id="PDXA01000058">
    <property type="protein sequence ID" value="RYN39388.1"/>
    <property type="molecule type" value="Genomic_DNA"/>
</dbReference>
<dbReference type="PROSITE" id="PS00463">
    <property type="entry name" value="ZN2_CY6_FUNGAL_1"/>
    <property type="match status" value="1"/>
</dbReference>
<dbReference type="GO" id="GO:0008270">
    <property type="term" value="F:zinc ion binding"/>
    <property type="evidence" value="ECO:0007669"/>
    <property type="project" value="InterPro"/>
</dbReference>
<dbReference type="Proteomes" id="UP000292402">
    <property type="component" value="Unassembled WGS sequence"/>
</dbReference>
<dbReference type="AlphaFoldDB" id="A0A4Q4M469"/>
<dbReference type="Pfam" id="PF11951">
    <property type="entry name" value="Fungal_trans_2"/>
    <property type="match status" value="1"/>
</dbReference>
<dbReference type="GO" id="GO:0005634">
    <property type="term" value="C:nucleus"/>
    <property type="evidence" value="ECO:0007669"/>
    <property type="project" value="UniProtKB-SubCell"/>
</dbReference>
<dbReference type="PROSITE" id="PS50048">
    <property type="entry name" value="ZN2_CY6_FUNGAL_2"/>
    <property type="match status" value="1"/>
</dbReference>
<evidence type="ECO:0000313" key="5">
    <source>
        <dbReference type="Proteomes" id="UP000292402"/>
    </source>
</evidence>
<dbReference type="InterPro" id="IPR021858">
    <property type="entry name" value="Fun_TF"/>
</dbReference>
<dbReference type="InterPro" id="IPR001138">
    <property type="entry name" value="Zn2Cys6_DnaBD"/>
</dbReference>
<dbReference type="Gene3D" id="4.10.240.10">
    <property type="entry name" value="Zn(2)-C6 fungal-type DNA-binding domain"/>
    <property type="match status" value="1"/>
</dbReference>
<dbReference type="GO" id="GO:0000976">
    <property type="term" value="F:transcription cis-regulatory region binding"/>
    <property type="evidence" value="ECO:0007669"/>
    <property type="project" value="TreeGrafter"/>
</dbReference>
<dbReference type="CDD" id="cd00067">
    <property type="entry name" value="GAL4"/>
    <property type="match status" value="1"/>
</dbReference>
<evidence type="ECO:0000256" key="1">
    <source>
        <dbReference type="ARBA" id="ARBA00004123"/>
    </source>
</evidence>
<dbReference type="GO" id="GO:0000981">
    <property type="term" value="F:DNA-binding transcription factor activity, RNA polymerase II-specific"/>
    <property type="evidence" value="ECO:0007669"/>
    <property type="project" value="InterPro"/>
</dbReference>
<dbReference type="Pfam" id="PF00172">
    <property type="entry name" value="Zn_clus"/>
    <property type="match status" value="1"/>
</dbReference>
<dbReference type="GO" id="GO:0045944">
    <property type="term" value="P:positive regulation of transcription by RNA polymerase II"/>
    <property type="evidence" value="ECO:0007669"/>
    <property type="project" value="TreeGrafter"/>
</dbReference>
<evidence type="ECO:0000259" key="3">
    <source>
        <dbReference type="PROSITE" id="PS50048"/>
    </source>
</evidence>
<organism evidence="4 5">
    <name type="scientific">Alternaria tenuissima</name>
    <dbReference type="NCBI Taxonomy" id="119927"/>
    <lineage>
        <taxon>Eukaryota</taxon>
        <taxon>Fungi</taxon>
        <taxon>Dikarya</taxon>
        <taxon>Ascomycota</taxon>
        <taxon>Pezizomycotina</taxon>
        <taxon>Dothideomycetes</taxon>
        <taxon>Pleosporomycetidae</taxon>
        <taxon>Pleosporales</taxon>
        <taxon>Pleosporineae</taxon>
        <taxon>Pleosporaceae</taxon>
        <taxon>Alternaria</taxon>
        <taxon>Alternaria sect. Alternaria</taxon>
        <taxon>Alternaria alternata complex</taxon>
    </lineage>
</organism>
<gene>
    <name evidence="4" type="ORF">AA0114_g11336</name>
</gene>
<protein>
    <recommendedName>
        <fullName evidence="3">Zn(2)-C6 fungal-type domain-containing protein</fullName>
    </recommendedName>
</protein>
<reference evidence="5" key="1">
    <citation type="journal article" date="2019" name="bioRxiv">
        <title>Genomics, evolutionary history and diagnostics of the Alternaria alternata species group including apple and Asian pear pathotypes.</title>
        <authorList>
            <person name="Armitage A.D."/>
            <person name="Cockerton H.M."/>
            <person name="Sreenivasaprasad S."/>
            <person name="Woodhall J.W."/>
            <person name="Lane C.R."/>
            <person name="Harrison R.J."/>
            <person name="Clarkson J.P."/>
        </authorList>
    </citation>
    <scope>NUCLEOTIDE SEQUENCE [LARGE SCALE GENOMIC DNA]</scope>
    <source>
        <strain evidence="5">FERA 1082</strain>
    </source>
</reference>
<accession>A0A4Q4M469</accession>
<feature type="domain" description="Zn(2)-C6 fungal-type" evidence="3">
    <location>
        <begin position="10"/>
        <end position="38"/>
    </location>
</feature>
<evidence type="ECO:0000313" key="4">
    <source>
        <dbReference type="EMBL" id="RYN39388.1"/>
    </source>
</evidence>
<dbReference type="SMART" id="SM00066">
    <property type="entry name" value="GAL4"/>
    <property type="match status" value="1"/>
</dbReference>
<comment type="subcellular location">
    <subcellularLocation>
        <location evidence="1">Nucleus</location>
    </subcellularLocation>
</comment>
<comment type="caution">
    <text evidence="4">The sequence shown here is derived from an EMBL/GenBank/DDBJ whole genome shotgun (WGS) entry which is preliminary data.</text>
</comment>
<sequence length="505" mass="56528">MTAAKAATKGCWTCKDRKVSCDRAVPVCNKCSKSKRVCGGYGIRLSWVKSNDQKKWLLGPGNQELQHARNRHRSEQWINVSSTDIRLHILAKATIGGVKGEHVERDQLALPKLTRSVASVTTKVALSDAELVQYFEDVVIGILPSVGRERTEVGRLLLRMALSGRSISSMALLLSLVALASRHRGNDMMHAARAKNAAIEALVSATSPGLDSDASIEHIATGLVLCLVETDLDCDWIGHLCGARNIVPTIDKEVHSVGSDAAIILEWLYYFVTFTRFSFRHWRTYMIRSTSHELGFKAANHTCAVQYRIARIAFAEDMSSIAIYAHPLLQLLAEVFETRLYASDPLYHSNDYQQSLNDLKSRLNGIDLVTSDEEGESNKYYCLEFTRLAGLIYLERVSRNFSGQSTKLDHWKEDALCILAKLNTYPSSFAVFIIGCEVHTDEERLIILDFFTRLEQSSHLSSSLEAKGMIQTAWIQHDLGVEGELEYIHKINLVMSSRDVIPSFM</sequence>
<dbReference type="PANTHER" id="PTHR37534">
    <property type="entry name" value="TRANSCRIPTIONAL ACTIVATOR PROTEIN UGA3"/>
    <property type="match status" value="1"/>
</dbReference>
<keyword evidence="2" id="KW-0539">Nucleus</keyword>
<proteinExistence type="predicted"/>
<dbReference type="PANTHER" id="PTHR37534:SF39">
    <property type="entry name" value="TRANSCRIPTION FACTOR DOMAIN-CONTAINING PROTEIN"/>
    <property type="match status" value="1"/>
</dbReference>
<dbReference type="InterPro" id="IPR036864">
    <property type="entry name" value="Zn2-C6_fun-type_DNA-bd_sf"/>
</dbReference>